<gene>
    <name evidence="1" type="ORF">BXY82_2717</name>
</gene>
<protein>
    <submittedName>
        <fullName evidence="1">Uncharacterized protein</fullName>
    </submittedName>
</protein>
<sequence length="107" mass="12449">MKPRLFLNSTDIASITGYSQRNARNIMGWIRTEKGLSSKQAISIFHFCECFDFPIYIIYEYINNPDFNLIPINELEIYKAKAHQRAQPATPLDLSVFEPIINQPRKI</sequence>
<dbReference type="RefSeq" id="WP_133758732.1">
    <property type="nucleotide sequence ID" value="NZ_SOBW01000009.1"/>
</dbReference>
<keyword evidence="2" id="KW-1185">Reference proteome</keyword>
<reference evidence="1 2" key="1">
    <citation type="submission" date="2019-03" db="EMBL/GenBank/DDBJ databases">
        <title>Genomic Encyclopedia of Archaeal and Bacterial Type Strains, Phase II (KMG-II): from individual species to whole genera.</title>
        <authorList>
            <person name="Goeker M."/>
        </authorList>
    </citation>
    <scope>NUCLEOTIDE SEQUENCE [LARGE SCALE GENOMIC DNA]</scope>
    <source>
        <strain evidence="1 2">DSM 28135</strain>
    </source>
</reference>
<dbReference type="EMBL" id="SOBW01000009">
    <property type="protein sequence ID" value="TDU34397.1"/>
    <property type="molecule type" value="Genomic_DNA"/>
</dbReference>
<proteinExistence type="predicted"/>
<name>A0A4R7PJA2_9FLAO</name>
<dbReference type="Proteomes" id="UP000294689">
    <property type="component" value="Unassembled WGS sequence"/>
</dbReference>
<dbReference type="OrthoDB" id="1441308at2"/>
<dbReference type="AlphaFoldDB" id="A0A4R7PJA2"/>
<comment type="caution">
    <text evidence="1">The sequence shown here is derived from an EMBL/GenBank/DDBJ whole genome shotgun (WGS) entry which is preliminary data.</text>
</comment>
<accession>A0A4R7PJA2</accession>
<evidence type="ECO:0000313" key="1">
    <source>
        <dbReference type="EMBL" id="TDU34397.1"/>
    </source>
</evidence>
<evidence type="ECO:0000313" key="2">
    <source>
        <dbReference type="Proteomes" id="UP000294689"/>
    </source>
</evidence>
<organism evidence="1 2">
    <name type="scientific">Gelidibacter sediminis</name>
    <dbReference type="NCBI Taxonomy" id="1608710"/>
    <lineage>
        <taxon>Bacteria</taxon>
        <taxon>Pseudomonadati</taxon>
        <taxon>Bacteroidota</taxon>
        <taxon>Flavobacteriia</taxon>
        <taxon>Flavobacteriales</taxon>
        <taxon>Flavobacteriaceae</taxon>
        <taxon>Gelidibacter</taxon>
    </lineage>
</organism>